<evidence type="ECO:0000256" key="7">
    <source>
        <dbReference type="ARBA" id="ARBA00023136"/>
    </source>
</evidence>
<dbReference type="PROSITE" id="PS00211">
    <property type="entry name" value="ABC_TRANSPORTER_1"/>
    <property type="match status" value="1"/>
</dbReference>
<keyword evidence="12" id="KW-1185">Reference proteome</keyword>
<sequence>MAGALHATGLVKTFGRVRAVDGIDLDIPEGGVLGLLGPNGAGKTTVVRLLTTLLRPDAGTAVVAGHDVVRDPDAVRLSIGLSGQFAAVDDRLTGRENLRMTGALYGLRSRAARRRADELLDRFGLTDAADRRSGTYSGGMRRRLDLACALVAQPPVLFLDEPSVGLDPTSRLLLWDAVEDLVREGTTVLLTTQYLEEADRLAHYLAVVDHGRVIARGTSHDLKAWAGGGRIELIVSWPEQLDAAAWLVARLVGRPPDVDRARSTVSAPADGGVRLLAQVVAALEHEGVEISDIGLRRPTLDEVFLALTGDGPRSDGRVVVGAGGPSEKEW</sequence>
<organism evidence="11 12">
    <name type="scientific">Streptomyces lusitanus</name>
    <dbReference type="NCBI Taxonomy" id="68232"/>
    <lineage>
        <taxon>Bacteria</taxon>
        <taxon>Bacillati</taxon>
        <taxon>Actinomycetota</taxon>
        <taxon>Actinomycetes</taxon>
        <taxon>Kitasatosporales</taxon>
        <taxon>Streptomycetaceae</taxon>
        <taxon>Streptomyces</taxon>
    </lineage>
</organism>
<comment type="similarity">
    <text evidence="9">Belongs to the ABC transporter superfamily. Drug exporter-1 (DrugE1) (TC 3.A.1.105) family.</text>
</comment>
<keyword evidence="2" id="KW-0813">Transport</keyword>
<evidence type="ECO:0000256" key="9">
    <source>
        <dbReference type="ARBA" id="ARBA00049985"/>
    </source>
</evidence>
<comment type="subcellular location">
    <subcellularLocation>
        <location evidence="1">Cell membrane</location>
        <topology evidence="1">Peripheral membrane protein</topology>
        <orientation evidence="1">Cytoplasmic side</orientation>
    </subcellularLocation>
</comment>
<dbReference type="SUPFAM" id="SSF52540">
    <property type="entry name" value="P-loop containing nucleoside triphosphate hydrolases"/>
    <property type="match status" value="1"/>
</dbReference>
<evidence type="ECO:0000256" key="4">
    <source>
        <dbReference type="ARBA" id="ARBA00022741"/>
    </source>
</evidence>
<evidence type="ECO:0000313" key="11">
    <source>
        <dbReference type="EMBL" id="MDT6988443.1"/>
    </source>
</evidence>
<keyword evidence="7" id="KW-0472">Membrane</keyword>
<dbReference type="NCBIfam" id="TIGR01188">
    <property type="entry name" value="drrA"/>
    <property type="match status" value="1"/>
</dbReference>
<evidence type="ECO:0000256" key="6">
    <source>
        <dbReference type="ARBA" id="ARBA00022967"/>
    </source>
</evidence>
<keyword evidence="3" id="KW-1003">Cell membrane</keyword>
<dbReference type="InterPro" id="IPR027417">
    <property type="entry name" value="P-loop_NTPase"/>
</dbReference>
<dbReference type="RefSeq" id="WP_394305446.1">
    <property type="nucleotide sequence ID" value="NZ_JASKMA010000058.1"/>
</dbReference>
<dbReference type="InterPro" id="IPR017871">
    <property type="entry name" value="ABC_transporter-like_CS"/>
</dbReference>
<dbReference type="InterPro" id="IPR005894">
    <property type="entry name" value="DrrA"/>
</dbReference>
<gene>
    <name evidence="11" type="ORF">QNO04_33855</name>
</gene>
<protein>
    <submittedName>
        <fullName evidence="11">ATP-binding cassette domain-containing protein</fullName>
    </submittedName>
</protein>
<dbReference type="Pfam" id="PF00005">
    <property type="entry name" value="ABC_tran"/>
    <property type="match status" value="1"/>
</dbReference>
<evidence type="ECO:0000313" key="12">
    <source>
        <dbReference type="Proteomes" id="UP001249760"/>
    </source>
</evidence>
<dbReference type="PROSITE" id="PS50893">
    <property type="entry name" value="ABC_TRANSPORTER_2"/>
    <property type="match status" value="1"/>
</dbReference>
<dbReference type="Proteomes" id="UP001249760">
    <property type="component" value="Unassembled WGS sequence"/>
</dbReference>
<keyword evidence="8" id="KW-0046">Antibiotic resistance</keyword>
<evidence type="ECO:0000256" key="2">
    <source>
        <dbReference type="ARBA" id="ARBA00022448"/>
    </source>
</evidence>
<keyword evidence="4" id="KW-0547">Nucleotide-binding</keyword>
<evidence type="ECO:0000259" key="10">
    <source>
        <dbReference type="PROSITE" id="PS50893"/>
    </source>
</evidence>
<name>A0ABU3K2N1_9ACTN</name>
<dbReference type="PANTHER" id="PTHR42711">
    <property type="entry name" value="ABC TRANSPORTER ATP-BINDING PROTEIN"/>
    <property type="match status" value="1"/>
</dbReference>
<keyword evidence="6" id="KW-1278">Translocase</keyword>
<evidence type="ECO:0000256" key="8">
    <source>
        <dbReference type="ARBA" id="ARBA00023251"/>
    </source>
</evidence>
<proteinExistence type="inferred from homology"/>
<dbReference type="GO" id="GO:0005524">
    <property type="term" value="F:ATP binding"/>
    <property type="evidence" value="ECO:0007669"/>
    <property type="project" value="UniProtKB-KW"/>
</dbReference>
<dbReference type="InterPro" id="IPR003439">
    <property type="entry name" value="ABC_transporter-like_ATP-bd"/>
</dbReference>
<dbReference type="InterPro" id="IPR050763">
    <property type="entry name" value="ABC_transporter_ATP-binding"/>
</dbReference>
<feature type="domain" description="ABC transporter" evidence="10">
    <location>
        <begin position="5"/>
        <end position="235"/>
    </location>
</feature>
<evidence type="ECO:0000256" key="3">
    <source>
        <dbReference type="ARBA" id="ARBA00022475"/>
    </source>
</evidence>
<dbReference type="Gene3D" id="3.40.50.300">
    <property type="entry name" value="P-loop containing nucleotide triphosphate hydrolases"/>
    <property type="match status" value="1"/>
</dbReference>
<dbReference type="InterPro" id="IPR003593">
    <property type="entry name" value="AAA+_ATPase"/>
</dbReference>
<evidence type="ECO:0000256" key="5">
    <source>
        <dbReference type="ARBA" id="ARBA00022840"/>
    </source>
</evidence>
<dbReference type="EMBL" id="JASKMA010000058">
    <property type="protein sequence ID" value="MDT6988443.1"/>
    <property type="molecule type" value="Genomic_DNA"/>
</dbReference>
<accession>A0ABU3K2N1</accession>
<evidence type="ECO:0000256" key="1">
    <source>
        <dbReference type="ARBA" id="ARBA00004413"/>
    </source>
</evidence>
<comment type="caution">
    <text evidence="11">The sequence shown here is derived from an EMBL/GenBank/DDBJ whole genome shotgun (WGS) entry which is preliminary data.</text>
</comment>
<dbReference type="PANTHER" id="PTHR42711:SF19">
    <property type="entry name" value="DOXORUBICIN RESISTANCE ATP-BINDING PROTEIN DRRA"/>
    <property type="match status" value="1"/>
</dbReference>
<dbReference type="SMART" id="SM00382">
    <property type="entry name" value="AAA"/>
    <property type="match status" value="1"/>
</dbReference>
<reference evidence="11 12" key="1">
    <citation type="submission" date="2023-05" db="EMBL/GenBank/DDBJ databases">
        <title>Streptomyces fuscus sp. nov., a brown-black pigment producing actinomyces isolated from dry sand of Sea duck farm.</title>
        <authorList>
            <person name="Xie J."/>
            <person name="Shen N."/>
        </authorList>
    </citation>
    <scope>NUCLEOTIDE SEQUENCE [LARGE SCALE GENOMIC DNA]</scope>
    <source>
        <strain evidence="11 12">CGMCC 4.1745</strain>
    </source>
</reference>
<keyword evidence="5 11" id="KW-0067">ATP-binding</keyword>